<proteinExistence type="predicted"/>
<keyword evidence="1" id="KW-0472">Membrane</keyword>
<dbReference type="EMBL" id="FNCP01000006">
    <property type="protein sequence ID" value="SDG81498.1"/>
    <property type="molecule type" value="Genomic_DNA"/>
</dbReference>
<protein>
    <recommendedName>
        <fullName evidence="4">ATP synthase I chain</fullName>
    </recommendedName>
</protein>
<keyword evidence="1" id="KW-1133">Transmembrane helix</keyword>
<dbReference type="STRING" id="1121419.SAMN05443529_106185"/>
<accession>A0A1G7XBB1</accession>
<sequence>MIRSSFMALLSGTACILFSIALTGKQALFGSLLGYWAGFGYTLWFYKEVLLSSEMDIQSAIKRMRRNLIARLGMITLIIVFIARFQADWLFSLALGIVTGVIISFIIVAMQKNYGERGDKRSA</sequence>
<keyword evidence="3" id="KW-1185">Reference proteome</keyword>
<name>A0A1G7XBB1_9FIRM</name>
<organism evidence="2 3">
    <name type="scientific">Desulfosporosinus hippei DSM 8344</name>
    <dbReference type="NCBI Taxonomy" id="1121419"/>
    <lineage>
        <taxon>Bacteria</taxon>
        <taxon>Bacillati</taxon>
        <taxon>Bacillota</taxon>
        <taxon>Clostridia</taxon>
        <taxon>Eubacteriales</taxon>
        <taxon>Desulfitobacteriaceae</taxon>
        <taxon>Desulfosporosinus</taxon>
    </lineage>
</organism>
<evidence type="ECO:0000256" key="1">
    <source>
        <dbReference type="SAM" id="Phobius"/>
    </source>
</evidence>
<keyword evidence="1" id="KW-0812">Transmembrane</keyword>
<evidence type="ECO:0008006" key="4">
    <source>
        <dbReference type="Google" id="ProtNLM"/>
    </source>
</evidence>
<dbReference type="Proteomes" id="UP000198656">
    <property type="component" value="Unassembled WGS sequence"/>
</dbReference>
<dbReference type="PROSITE" id="PS51257">
    <property type="entry name" value="PROKAR_LIPOPROTEIN"/>
    <property type="match status" value="1"/>
</dbReference>
<evidence type="ECO:0000313" key="2">
    <source>
        <dbReference type="EMBL" id="SDG81498.1"/>
    </source>
</evidence>
<dbReference type="AlphaFoldDB" id="A0A1G7XBB1"/>
<gene>
    <name evidence="2" type="ORF">SAMN05443529_106185</name>
</gene>
<feature type="transmembrane region" description="Helical" evidence="1">
    <location>
        <begin position="64"/>
        <end position="83"/>
    </location>
</feature>
<evidence type="ECO:0000313" key="3">
    <source>
        <dbReference type="Proteomes" id="UP000198656"/>
    </source>
</evidence>
<feature type="transmembrane region" description="Helical" evidence="1">
    <location>
        <begin position="33"/>
        <end position="52"/>
    </location>
</feature>
<reference evidence="3" key="1">
    <citation type="submission" date="2016-10" db="EMBL/GenBank/DDBJ databases">
        <authorList>
            <person name="Varghese N."/>
            <person name="Submissions S."/>
        </authorList>
    </citation>
    <scope>NUCLEOTIDE SEQUENCE [LARGE SCALE GENOMIC DNA]</scope>
    <source>
        <strain evidence="3">DSM 8344</strain>
    </source>
</reference>
<dbReference type="OrthoDB" id="1798112at2"/>
<feature type="transmembrane region" description="Helical" evidence="1">
    <location>
        <begin position="89"/>
        <end position="110"/>
    </location>
</feature>